<dbReference type="AlphaFoldDB" id="A0A2I0UFF2"/>
<accession>A0A2I0UFF2</accession>
<dbReference type="OrthoDB" id="9400878at2759"/>
<dbReference type="Proteomes" id="UP000233556">
    <property type="component" value="Unassembled WGS sequence"/>
</dbReference>
<evidence type="ECO:0000256" key="1">
    <source>
        <dbReference type="SAM" id="MobiDB-lite"/>
    </source>
</evidence>
<sequence length="120" mass="13119">MHQYRLGADLLESSSEEKDLGVLEDNRMTMSQQCALEAKKANGIQSKYVQSPAEEEKVSEEGGGGDASDTRAKIPLQPVVKIMVMQAVPLQPMEVNNGADIHLKIVEDPTPEQVDAQRSL</sequence>
<dbReference type="EMBL" id="KZ505804">
    <property type="protein sequence ID" value="PKU44784.1"/>
    <property type="molecule type" value="Genomic_DNA"/>
</dbReference>
<protein>
    <submittedName>
        <fullName evidence="2">Uncharacterized protein</fullName>
    </submittedName>
</protein>
<evidence type="ECO:0000313" key="2">
    <source>
        <dbReference type="EMBL" id="PKU44784.1"/>
    </source>
</evidence>
<name>A0A2I0UFF2_LIMLA</name>
<proteinExistence type="predicted"/>
<keyword evidence="3" id="KW-1185">Reference proteome</keyword>
<organism evidence="2 3">
    <name type="scientific">Limosa lapponica baueri</name>
    <dbReference type="NCBI Taxonomy" id="1758121"/>
    <lineage>
        <taxon>Eukaryota</taxon>
        <taxon>Metazoa</taxon>
        <taxon>Chordata</taxon>
        <taxon>Craniata</taxon>
        <taxon>Vertebrata</taxon>
        <taxon>Euteleostomi</taxon>
        <taxon>Archelosauria</taxon>
        <taxon>Archosauria</taxon>
        <taxon>Dinosauria</taxon>
        <taxon>Saurischia</taxon>
        <taxon>Theropoda</taxon>
        <taxon>Coelurosauria</taxon>
        <taxon>Aves</taxon>
        <taxon>Neognathae</taxon>
        <taxon>Neoaves</taxon>
        <taxon>Charadriiformes</taxon>
        <taxon>Scolopacidae</taxon>
        <taxon>Limosa</taxon>
    </lineage>
</organism>
<gene>
    <name evidence="2" type="ORF">llap_4925</name>
</gene>
<evidence type="ECO:0000313" key="3">
    <source>
        <dbReference type="Proteomes" id="UP000233556"/>
    </source>
</evidence>
<reference evidence="3" key="1">
    <citation type="submission" date="2017-11" db="EMBL/GenBank/DDBJ databases">
        <authorList>
            <person name="Lima N.C."/>
            <person name="Parody-Merino A.M."/>
            <person name="Battley P.F."/>
            <person name="Fidler A.E."/>
            <person name="Prosdocimi F."/>
        </authorList>
    </citation>
    <scope>NUCLEOTIDE SEQUENCE [LARGE SCALE GENOMIC DNA]</scope>
</reference>
<feature type="region of interest" description="Disordered" evidence="1">
    <location>
        <begin position="43"/>
        <end position="72"/>
    </location>
</feature>
<reference evidence="3" key="2">
    <citation type="submission" date="2017-12" db="EMBL/GenBank/DDBJ databases">
        <title>Genome sequence of the Bar-tailed Godwit (Limosa lapponica baueri).</title>
        <authorList>
            <person name="Lima N.C.B."/>
            <person name="Parody-Merino A.M."/>
            <person name="Battley P.F."/>
            <person name="Fidler A.E."/>
            <person name="Prosdocimi F."/>
        </authorList>
    </citation>
    <scope>NUCLEOTIDE SEQUENCE [LARGE SCALE GENOMIC DNA]</scope>
</reference>